<accession>A0A9W4UR75</accession>
<sequence>MPPRPPKSADDNKTKVLISGLRGNHSLEVGIAYYYRGHHLYGPKGNPVMPMGFSTRQTITLSGLAPDFAPPYDYNDPTLLEETQIQAFDWAKRAEWKRQQAEGQSTATSNAEGEEEGVILMIQLASRHGDSDRPMQQRDSIKNGSASGSISFDLHLCYLIDELPS</sequence>
<name>A0A9W4UR75_9PLEO</name>
<dbReference type="AlphaFoldDB" id="A0A9W4UR75"/>
<evidence type="ECO:0000313" key="1">
    <source>
        <dbReference type="EMBL" id="CAI6340359.1"/>
    </source>
</evidence>
<comment type="caution">
    <text evidence="1">The sequence shown here is derived from an EMBL/GenBank/DDBJ whole genome shotgun (WGS) entry which is preliminary data.</text>
</comment>
<dbReference type="Proteomes" id="UP001152607">
    <property type="component" value="Unassembled WGS sequence"/>
</dbReference>
<dbReference type="OrthoDB" id="3792817at2759"/>
<gene>
    <name evidence="1" type="ORF">PDIGIT_LOCUS13535</name>
</gene>
<proteinExistence type="predicted"/>
<protein>
    <submittedName>
        <fullName evidence="1">Uncharacterized protein</fullName>
    </submittedName>
</protein>
<organism evidence="1 2">
    <name type="scientific">Periconia digitata</name>
    <dbReference type="NCBI Taxonomy" id="1303443"/>
    <lineage>
        <taxon>Eukaryota</taxon>
        <taxon>Fungi</taxon>
        <taxon>Dikarya</taxon>
        <taxon>Ascomycota</taxon>
        <taxon>Pezizomycotina</taxon>
        <taxon>Dothideomycetes</taxon>
        <taxon>Pleosporomycetidae</taxon>
        <taxon>Pleosporales</taxon>
        <taxon>Massarineae</taxon>
        <taxon>Periconiaceae</taxon>
        <taxon>Periconia</taxon>
    </lineage>
</organism>
<keyword evidence="2" id="KW-1185">Reference proteome</keyword>
<reference evidence="1" key="1">
    <citation type="submission" date="2023-01" db="EMBL/GenBank/DDBJ databases">
        <authorList>
            <person name="Van Ghelder C."/>
            <person name="Rancurel C."/>
        </authorList>
    </citation>
    <scope>NUCLEOTIDE SEQUENCE</scope>
    <source>
        <strain evidence="1">CNCM I-4278</strain>
    </source>
</reference>
<dbReference type="EMBL" id="CAOQHR010000010">
    <property type="protein sequence ID" value="CAI6340359.1"/>
    <property type="molecule type" value="Genomic_DNA"/>
</dbReference>
<evidence type="ECO:0000313" key="2">
    <source>
        <dbReference type="Proteomes" id="UP001152607"/>
    </source>
</evidence>